<evidence type="ECO:0000313" key="6">
    <source>
        <dbReference type="EMBL" id="QNI33175.1"/>
    </source>
</evidence>
<dbReference type="InterPro" id="IPR027417">
    <property type="entry name" value="P-loop_NTPase"/>
</dbReference>
<protein>
    <submittedName>
        <fullName evidence="6">ATP-binding cassette domain-containing protein</fullName>
    </submittedName>
</protein>
<dbReference type="SUPFAM" id="SSF52540">
    <property type="entry name" value="P-loop containing nucleoside triphosphate hydrolases"/>
    <property type="match status" value="1"/>
</dbReference>
<comment type="subcellular location">
    <subcellularLocation>
        <location evidence="1">Cell membrane</location>
        <topology evidence="1">Peripheral membrane protein</topology>
        <orientation evidence="1">Cytoplasmic side</orientation>
    </subcellularLocation>
</comment>
<sequence>MNGSTAGTAMSVENIVKRYGAFEAVGGVTFDVANGEIFGLLGPNGAGKSTLIRMMTTLIPVTSGKAIVAGHDVSKEPDAVRRTIGVIPQALTSDIDLTVEENLSIYAKLYEVPKAERQDSIDELLEAVDLLKWRNAQTKTLSGGMRRRLEIARGLVHNPRIFFLDEPTTGLDPVSRVAVWEMLNNLRNSRDLTMLITTHYMDEADHLCDRIAIVDHGKLVALDTPMALKASVPGNNVVEAQLTHESEEWPARLKQLAGVISVESLGTGMYRLLTSNGSMTTTQLVEMVSDKGDTIKSLSVQNTTLDDVFVHYTGRQLRDEQVKAHGFVMPPRPGMQP</sequence>
<evidence type="ECO:0000256" key="4">
    <source>
        <dbReference type="ARBA" id="ARBA00049985"/>
    </source>
</evidence>
<dbReference type="NCBIfam" id="TIGR01188">
    <property type="entry name" value="drrA"/>
    <property type="match status" value="1"/>
</dbReference>
<dbReference type="GO" id="GO:0005524">
    <property type="term" value="F:ATP binding"/>
    <property type="evidence" value="ECO:0007669"/>
    <property type="project" value="UniProtKB-KW"/>
</dbReference>
<dbReference type="AlphaFoldDB" id="A0A7G8BKV5"/>
<dbReference type="Proteomes" id="UP000515312">
    <property type="component" value="Chromosome"/>
</dbReference>
<name>A0A7G8BKV5_9BACT</name>
<feature type="domain" description="ABC transporter" evidence="5">
    <location>
        <begin position="10"/>
        <end position="241"/>
    </location>
</feature>
<dbReference type="GO" id="GO:0016887">
    <property type="term" value="F:ATP hydrolysis activity"/>
    <property type="evidence" value="ECO:0007669"/>
    <property type="project" value="InterPro"/>
</dbReference>
<dbReference type="PANTHER" id="PTHR43582">
    <property type="entry name" value="LINEARMYCIN RESISTANCE ATP-BINDING PROTEIN LNRL"/>
    <property type="match status" value="1"/>
</dbReference>
<dbReference type="RefSeq" id="WP_186744393.1">
    <property type="nucleotide sequence ID" value="NZ_CP060394.1"/>
</dbReference>
<dbReference type="EMBL" id="CP060394">
    <property type="protein sequence ID" value="QNI33175.1"/>
    <property type="molecule type" value="Genomic_DNA"/>
</dbReference>
<evidence type="ECO:0000256" key="1">
    <source>
        <dbReference type="ARBA" id="ARBA00004413"/>
    </source>
</evidence>
<dbReference type="KEGG" id="adin:H7849_04180"/>
<dbReference type="InterPro" id="IPR005894">
    <property type="entry name" value="DrrA"/>
</dbReference>
<dbReference type="InterPro" id="IPR017871">
    <property type="entry name" value="ABC_transporter-like_CS"/>
</dbReference>
<dbReference type="GO" id="GO:0043215">
    <property type="term" value="P:daunorubicin transport"/>
    <property type="evidence" value="ECO:0007669"/>
    <property type="project" value="InterPro"/>
</dbReference>
<dbReference type="PROSITE" id="PS00211">
    <property type="entry name" value="ABC_TRANSPORTER_1"/>
    <property type="match status" value="1"/>
</dbReference>
<dbReference type="SMART" id="SM00382">
    <property type="entry name" value="AAA"/>
    <property type="match status" value="1"/>
</dbReference>
<proteinExistence type="inferred from homology"/>
<gene>
    <name evidence="6" type="ORF">H7849_04180</name>
</gene>
<keyword evidence="2" id="KW-0547">Nucleotide-binding</keyword>
<evidence type="ECO:0000256" key="2">
    <source>
        <dbReference type="ARBA" id="ARBA00022741"/>
    </source>
</evidence>
<dbReference type="InterPro" id="IPR003593">
    <property type="entry name" value="AAA+_ATPase"/>
</dbReference>
<reference evidence="6 7" key="1">
    <citation type="submission" date="2020-08" db="EMBL/GenBank/DDBJ databases">
        <title>Edaphobacter telluris sp. nov. and Acidobacterium dinghuensis sp. nov., two acidobacteria isolated from forest soil.</title>
        <authorList>
            <person name="Fu J."/>
            <person name="Qiu L."/>
        </authorList>
    </citation>
    <scope>NUCLEOTIDE SEQUENCE [LARGE SCALE GENOMIC DNA]</scope>
    <source>
        <strain evidence="6">4Y35</strain>
    </source>
</reference>
<comment type="similarity">
    <text evidence="4">Belongs to the ABC transporter superfamily. Drug exporter-1 (DrugE1) (TC 3.A.1.105) family.</text>
</comment>
<evidence type="ECO:0000313" key="7">
    <source>
        <dbReference type="Proteomes" id="UP000515312"/>
    </source>
</evidence>
<organism evidence="6 7">
    <name type="scientific">Alloacidobacterium dinghuense</name>
    <dbReference type="NCBI Taxonomy" id="2763107"/>
    <lineage>
        <taxon>Bacteria</taxon>
        <taxon>Pseudomonadati</taxon>
        <taxon>Acidobacteriota</taxon>
        <taxon>Terriglobia</taxon>
        <taxon>Terriglobales</taxon>
        <taxon>Acidobacteriaceae</taxon>
        <taxon>Alloacidobacterium</taxon>
    </lineage>
</organism>
<dbReference type="GO" id="GO:0005886">
    <property type="term" value="C:plasma membrane"/>
    <property type="evidence" value="ECO:0007669"/>
    <property type="project" value="UniProtKB-SubCell"/>
</dbReference>
<keyword evidence="7" id="KW-1185">Reference proteome</keyword>
<evidence type="ECO:0000259" key="5">
    <source>
        <dbReference type="PROSITE" id="PS50893"/>
    </source>
</evidence>
<dbReference type="GO" id="GO:1900753">
    <property type="term" value="P:doxorubicin transport"/>
    <property type="evidence" value="ECO:0007669"/>
    <property type="project" value="InterPro"/>
</dbReference>
<dbReference type="Pfam" id="PF00005">
    <property type="entry name" value="ABC_tran"/>
    <property type="match status" value="1"/>
</dbReference>
<dbReference type="PANTHER" id="PTHR43582:SF2">
    <property type="entry name" value="LINEARMYCIN RESISTANCE ATP-BINDING PROTEIN LNRL"/>
    <property type="match status" value="1"/>
</dbReference>
<accession>A0A7G8BKV5</accession>
<evidence type="ECO:0000256" key="3">
    <source>
        <dbReference type="ARBA" id="ARBA00022840"/>
    </source>
</evidence>
<dbReference type="Gene3D" id="3.40.50.300">
    <property type="entry name" value="P-loop containing nucleotide triphosphate hydrolases"/>
    <property type="match status" value="1"/>
</dbReference>
<dbReference type="PROSITE" id="PS50893">
    <property type="entry name" value="ABC_TRANSPORTER_2"/>
    <property type="match status" value="1"/>
</dbReference>
<keyword evidence="3 6" id="KW-0067">ATP-binding</keyword>
<dbReference type="InterPro" id="IPR003439">
    <property type="entry name" value="ABC_transporter-like_ATP-bd"/>
</dbReference>